<organism evidence="2 3">
    <name type="scientific">Eumeta variegata</name>
    <name type="common">Bagworm moth</name>
    <name type="synonym">Eumeta japonica</name>
    <dbReference type="NCBI Taxonomy" id="151549"/>
    <lineage>
        <taxon>Eukaryota</taxon>
        <taxon>Metazoa</taxon>
        <taxon>Ecdysozoa</taxon>
        <taxon>Arthropoda</taxon>
        <taxon>Hexapoda</taxon>
        <taxon>Insecta</taxon>
        <taxon>Pterygota</taxon>
        <taxon>Neoptera</taxon>
        <taxon>Endopterygota</taxon>
        <taxon>Lepidoptera</taxon>
        <taxon>Glossata</taxon>
        <taxon>Ditrysia</taxon>
        <taxon>Tineoidea</taxon>
        <taxon>Psychidae</taxon>
        <taxon>Oiketicinae</taxon>
        <taxon>Eumeta</taxon>
    </lineage>
</organism>
<feature type="region of interest" description="Disordered" evidence="1">
    <location>
        <begin position="9"/>
        <end position="46"/>
    </location>
</feature>
<dbReference type="Proteomes" id="UP000299102">
    <property type="component" value="Unassembled WGS sequence"/>
</dbReference>
<evidence type="ECO:0000313" key="3">
    <source>
        <dbReference type="Proteomes" id="UP000299102"/>
    </source>
</evidence>
<feature type="compositionally biased region" description="Acidic residues" evidence="1">
    <location>
        <begin position="10"/>
        <end position="34"/>
    </location>
</feature>
<name>A0A4C1TRR8_EUMVA</name>
<accession>A0A4C1TRR8</accession>
<gene>
    <name evidence="2" type="ORF">EVAR_13296_1</name>
</gene>
<dbReference type="OrthoDB" id="19311at2759"/>
<keyword evidence="3" id="KW-1185">Reference proteome</keyword>
<dbReference type="InterPro" id="IPR016024">
    <property type="entry name" value="ARM-type_fold"/>
</dbReference>
<protein>
    <submittedName>
        <fullName evidence="2">Probable Rho GTPase-activating protein CG5521</fullName>
    </submittedName>
</protein>
<sequence>MVTDLLVIFADDESDSDDDDDDYDKDDDEDDETIEPTPGTGSASAGFDIMEGISILPEHVLNIVVRVCRREGSAAARCAGACALAAHIAHVLATRAHCPRLPSYVSCLLQMLMVKNKNIAKVVSDAILMLADYTDQIVELYPGLAGKIIKWICACLAELSSSSGRDTVKPLAGSLLLCLAEYAVRCGPTLLMQEMDGNQSLLLMIFKVNEMQL</sequence>
<evidence type="ECO:0000313" key="2">
    <source>
        <dbReference type="EMBL" id="GBP16669.1"/>
    </source>
</evidence>
<comment type="caution">
    <text evidence="2">The sequence shown here is derived from an EMBL/GenBank/DDBJ whole genome shotgun (WGS) entry which is preliminary data.</text>
</comment>
<dbReference type="STRING" id="151549.A0A4C1TRR8"/>
<dbReference type="AlphaFoldDB" id="A0A4C1TRR8"/>
<reference evidence="2 3" key="1">
    <citation type="journal article" date="2019" name="Commun. Biol.">
        <title>The bagworm genome reveals a unique fibroin gene that provides high tensile strength.</title>
        <authorList>
            <person name="Kono N."/>
            <person name="Nakamura H."/>
            <person name="Ohtoshi R."/>
            <person name="Tomita M."/>
            <person name="Numata K."/>
            <person name="Arakawa K."/>
        </authorList>
    </citation>
    <scope>NUCLEOTIDE SEQUENCE [LARGE SCALE GENOMIC DNA]</scope>
</reference>
<dbReference type="EMBL" id="BGZK01000081">
    <property type="protein sequence ID" value="GBP16669.1"/>
    <property type="molecule type" value="Genomic_DNA"/>
</dbReference>
<dbReference type="SUPFAM" id="SSF48371">
    <property type="entry name" value="ARM repeat"/>
    <property type="match status" value="1"/>
</dbReference>
<proteinExistence type="predicted"/>
<evidence type="ECO:0000256" key="1">
    <source>
        <dbReference type="SAM" id="MobiDB-lite"/>
    </source>
</evidence>